<dbReference type="GO" id="GO:0016301">
    <property type="term" value="F:kinase activity"/>
    <property type="evidence" value="ECO:0007669"/>
    <property type="project" value="UniProtKB-KW"/>
</dbReference>
<evidence type="ECO:0000256" key="7">
    <source>
        <dbReference type="ARBA" id="ARBA00022692"/>
    </source>
</evidence>
<dbReference type="SMART" id="SM00387">
    <property type="entry name" value="HATPase_c"/>
    <property type="match status" value="1"/>
</dbReference>
<dbReference type="SUPFAM" id="SSF158472">
    <property type="entry name" value="HAMP domain-like"/>
    <property type="match status" value="1"/>
</dbReference>
<dbReference type="SMART" id="SM00304">
    <property type="entry name" value="HAMP"/>
    <property type="match status" value="1"/>
</dbReference>
<feature type="transmembrane region" description="Helical" evidence="14">
    <location>
        <begin position="49"/>
        <end position="76"/>
    </location>
</feature>
<dbReference type="PRINTS" id="PR00344">
    <property type="entry name" value="BCTRLSENSOR"/>
</dbReference>
<evidence type="ECO:0000256" key="5">
    <source>
        <dbReference type="ARBA" id="ARBA00022553"/>
    </source>
</evidence>
<dbReference type="Pfam" id="PF00672">
    <property type="entry name" value="HAMP"/>
    <property type="match status" value="1"/>
</dbReference>
<dbReference type="InterPro" id="IPR005467">
    <property type="entry name" value="His_kinase_dom"/>
</dbReference>
<dbReference type="Gene3D" id="6.10.340.10">
    <property type="match status" value="1"/>
</dbReference>
<organism evidence="17 18">
    <name type="scientific">Symbiobacterium terraclitae</name>
    <dbReference type="NCBI Taxonomy" id="557451"/>
    <lineage>
        <taxon>Bacteria</taxon>
        <taxon>Bacillati</taxon>
        <taxon>Bacillota</taxon>
        <taxon>Clostridia</taxon>
        <taxon>Eubacteriales</taxon>
        <taxon>Symbiobacteriaceae</taxon>
        <taxon>Symbiobacterium</taxon>
    </lineage>
</organism>
<dbReference type="SUPFAM" id="SSF47384">
    <property type="entry name" value="Homodimeric domain of signal transducing histidine kinase"/>
    <property type="match status" value="1"/>
</dbReference>
<dbReference type="SUPFAM" id="SSF55874">
    <property type="entry name" value="ATPase domain of HSP90 chaperone/DNA topoisomerase II/histidine kinase"/>
    <property type="match status" value="1"/>
</dbReference>
<dbReference type="Gene3D" id="3.30.565.10">
    <property type="entry name" value="Histidine kinase-like ATPase, C-terminal domain"/>
    <property type="match status" value="1"/>
</dbReference>
<dbReference type="InterPro" id="IPR003661">
    <property type="entry name" value="HisK_dim/P_dom"/>
</dbReference>
<proteinExistence type="predicted"/>
<dbReference type="Gene3D" id="1.10.287.130">
    <property type="match status" value="1"/>
</dbReference>
<keyword evidence="8" id="KW-0547">Nucleotide-binding</keyword>
<evidence type="ECO:0000256" key="1">
    <source>
        <dbReference type="ARBA" id="ARBA00000085"/>
    </source>
</evidence>
<name>A0ABS4JST8_9FIRM</name>
<comment type="catalytic activity">
    <reaction evidence="1">
        <text>ATP + protein L-histidine = ADP + protein N-phospho-L-histidine.</text>
        <dbReference type="EC" id="2.7.13.3"/>
    </reaction>
</comment>
<evidence type="ECO:0000256" key="8">
    <source>
        <dbReference type="ARBA" id="ARBA00022741"/>
    </source>
</evidence>
<evidence type="ECO:0000256" key="2">
    <source>
        <dbReference type="ARBA" id="ARBA00004651"/>
    </source>
</evidence>
<keyword evidence="11 14" id="KW-1133">Transmembrane helix</keyword>
<dbReference type="EMBL" id="JAGGLG010000015">
    <property type="protein sequence ID" value="MBP2018598.1"/>
    <property type="molecule type" value="Genomic_DNA"/>
</dbReference>
<evidence type="ECO:0000256" key="4">
    <source>
        <dbReference type="ARBA" id="ARBA00022475"/>
    </source>
</evidence>
<keyword evidence="7 14" id="KW-0812">Transmembrane</keyword>
<evidence type="ECO:0000256" key="6">
    <source>
        <dbReference type="ARBA" id="ARBA00022679"/>
    </source>
</evidence>
<keyword evidence="13 14" id="KW-0472">Membrane</keyword>
<evidence type="ECO:0000259" key="15">
    <source>
        <dbReference type="PROSITE" id="PS50109"/>
    </source>
</evidence>
<dbReference type="SMART" id="SM00388">
    <property type="entry name" value="HisKA"/>
    <property type="match status" value="1"/>
</dbReference>
<dbReference type="CDD" id="cd06225">
    <property type="entry name" value="HAMP"/>
    <property type="match status" value="1"/>
</dbReference>
<comment type="subcellular location">
    <subcellularLocation>
        <location evidence="2">Cell membrane</location>
        <topology evidence="2">Multi-pass membrane protein</topology>
    </subcellularLocation>
</comment>
<evidence type="ECO:0000259" key="16">
    <source>
        <dbReference type="PROSITE" id="PS50885"/>
    </source>
</evidence>
<dbReference type="PROSITE" id="PS50109">
    <property type="entry name" value="HIS_KIN"/>
    <property type="match status" value="1"/>
</dbReference>
<evidence type="ECO:0000256" key="11">
    <source>
        <dbReference type="ARBA" id="ARBA00022989"/>
    </source>
</evidence>
<evidence type="ECO:0000256" key="13">
    <source>
        <dbReference type="ARBA" id="ARBA00023136"/>
    </source>
</evidence>
<accession>A0ABS4JST8</accession>
<evidence type="ECO:0000256" key="3">
    <source>
        <dbReference type="ARBA" id="ARBA00012438"/>
    </source>
</evidence>
<keyword evidence="5" id="KW-0597">Phosphoprotein</keyword>
<keyword evidence="6" id="KW-0808">Transferase</keyword>
<dbReference type="PANTHER" id="PTHR45528:SF1">
    <property type="entry name" value="SENSOR HISTIDINE KINASE CPXA"/>
    <property type="match status" value="1"/>
</dbReference>
<evidence type="ECO:0000256" key="9">
    <source>
        <dbReference type="ARBA" id="ARBA00022777"/>
    </source>
</evidence>
<comment type="caution">
    <text evidence="17">The sequence shown here is derived from an EMBL/GenBank/DDBJ whole genome shotgun (WGS) entry which is preliminary data.</text>
</comment>
<dbReference type="InterPro" id="IPR003660">
    <property type="entry name" value="HAMP_dom"/>
</dbReference>
<dbReference type="Pfam" id="PF02518">
    <property type="entry name" value="HATPase_c"/>
    <property type="match status" value="1"/>
</dbReference>
<dbReference type="InterPro" id="IPR003594">
    <property type="entry name" value="HATPase_dom"/>
</dbReference>
<feature type="domain" description="HAMP" evidence="16">
    <location>
        <begin position="79"/>
        <end position="131"/>
    </location>
</feature>
<keyword evidence="18" id="KW-1185">Reference proteome</keyword>
<dbReference type="InterPro" id="IPR036097">
    <property type="entry name" value="HisK_dim/P_sf"/>
</dbReference>
<keyword evidence="4" id="KW-1003">Cell membrane</keyword>
<dbReference type="PANTHER" id="PTHR45528">
    <property type="entry name" value="SENSOR HISTIDINE KINASE CPXA"/>
    <property type="match status" value="1"/>
</dbReference>
<evidence type="ECO:0000313" key="17">
    <source>
        <dbReference type="EMBL" id="MBP2018598.1"/>
    </source>
</evidence>
<feature type="domain" description="Histidine kinase" evidence="15">
    <location>
        <begin position="146"/>
        <end position="365"/>
    </location>
</feature>
<evidence type="ECO:0000256" key="10">
    <source>
        <dbReference type="ARBA" id="ARBA00022840"/>
    </source>
</evidence>
<evidence type="ECO:0000256" key="14">
    <source>
        <dbReference type="SAM" id="Phobius"/>
    </source>
</evidence>
<dbReference type="InterPro" id="IPR036890">
    <property type="entry name" value="HATPase_C_sf"/>
</dbReference>
<protein>
    <recommendedName>
        <fullName evidence="3">histidine kinase</fullName>
        <ecNumber evidence="3">2.7.13.3</ecNumber>
    </recommendedName>
</protein>
<keyword evidence="10" id="KW-0067">ATP-binding</keyword>
<dbReference type="InterPro" id="IPR050398">
    <property type="entry name" value="HssS/ArlS-like"/>
</dbReference>
<evidence type="ECO:0000313" key="18">
    <source>
        <dbReference type="Proteomes" id="UP001519289"/>
    </source>
</evidence>
<keyword evidence="9 17" id="KW-0418">Kinase</keyword>
<evidence type="ECO:0000256" key="12">
    <source>
        <dbReference type="ARBA" id="ARBA00023012"/>
    </source>
</evidence>
<dbReference type="PROSITE" id="PS50885">
    <property type="entry name" value="HAMP"/>
    <property type="match status" value="1"/>
</dbReference>
<reference evidence="17 18" key="1">
    <citation type="submission" date="2021-03" db="EMBL/GenBank/DDBJ databases">
        <title>Genomic Encyclopedia of Type Strains, Phase IV (KMG-IV): sequencing the most valuable type-strain genomes for metagenomic binning, comparative biology and taxonomic classification.</title>
        <authorList>
            <person name="Goeker M."/>
        </authorList>
    </citation>
    <scope>NUCLEOTIDE SEQUENCE [LARGE SCALE GENOMIC DNA]</scope>
    <source>
        <strain evidence="17 18">DSM 27138</strain>
    </source>
</reference>
<dbReference type="EC" id="2.7.13.3" evidence="3"/>
<dbReference type="Pfam" id="PF00512">
    <property type="entry name" value="HisKA"/>
    <property type="match status" value="1"/>
</dbReference>
<keyword evidence="12" id="KW-0902">Two-component regulatory system</keyword>
<dbReference type="Proteomes" id="UP001519289">
    <property type="component" value="Unassembled WGS sequence"/>
</dbReference>
<dbReference type="InterPro" id="IPR004358">
    <property type="entry name" value="Sig_transdc_His_kin-like_C"/>
</dbReference>
<gene>
    <name evidence="17" type="ORF">J2Z79_002013</name>
</gene>
<dbReference type="CDD" id="cd00082">
    <property type="entry name" value="HisKA"/>
    <property type="match status" value="1"/>
</dbReference>
<dbReference type="CDD" id="cd00075">
    <property type="entry name" value="HATPase"/>
    <property type="match status" value="1"/>
</dbReference>
<dbReference type="RefSeq" id="WP_209466726.1">
    <property type="nucleotide sequence ID" value="NZ_JAGGLG010000015.1"/>
</dbReference>
<sequence>MRTSAGLSLRWRLILTFAASGALAVASTMFLLVAAATLASVLPPLGALLSFLSATVGAWPVMLLVCLVLFFGWYILLSQPLIRYIEAMSRAMDEVARGNFEVTLPPRGLDELGLLGQNLVAMSRQVKSSLERERQATQARYELITAVSHDLRTPLTSVLGYLQLIDEDKYRDEVELRYYVDMAYEKARQLKRLIDQLFEFTRTSHGALVLRPVPINPAELLEQVAEEFVPALRQADMEYRLRLPEARVTIHADPDLLVRVLENLISNAIRYGREGKLVELELDVDRAGRSVLIRVANRGNPIPVHQLEHIFESFYRGERSRSGKTGGAGLGLAIVKNIVTLHGGSVRAINETDRTVFEVRLPFGAAPARSDVHGA</sequence>